<dbReference type="InterPro" id="IPR006171">
    <property type="entry name" value="TOPRIM_dom"/>
</dbReference>
<keyword evidence="1 12" id="KW-0240">DNA-directed RNA polymerase</keyword>
<dbReference type="GO" id="GO:1990077">
    <property type="term" value="C:primosome complex"/>
    <property type="evidence" value="ECO:0007669"/>
    <property type="project" value="UniProtKB-KW"/>
</dbReference>
<evidence type="ECO:0000256" key="13">
    <source>
        <dbReference type="SAM" id="MobiDB-lite"/>
    </source>
</evidence>
<reference evidence="15 16" key="1">
    <citation type="submission" date="2018-07" db="EMBL/GenBank/DDBJ databases">
        <title>Genome sequencing of Moraxellaceae gen. HYN0046.</title>
        <authorList>
            <person name="Kim M."/>
            <person name="Yi H."/>
        </authorList>
    </citation>
    <scope>NUCLEOTIDE SEQUENCE [LARGE SCALE GENOMIC DNA]</scope>
    <source>
        <strain evidence="15 16">HYN0046</strain>
    </source>
</reference>
<feature type="region of interest" description="Disordered" evidence="13">
    <location>
        <begin position="113"/>
        <end position="156"/>
    </location>
</feature>
<dbReference type="InterPro" id="IPR019475">
    <property type="entry name" value="DNA_primase_DnaB-bd"/>
</dbReference>
<sequence length="651" mass="74026">MSIPRAIVDQIIDRTDLVELIHSHVPLKKSGKSYTACCPFHQESTPSFHVHRDKGYYHCFGCNANGNAISFLMNYENRDFIDVLKDLAQRAGVELPERNPQAVREAKARLSYTRQATPVTQKKTTDIKSSTQPTAVNSSSEAPAADFSGLDEDSYLNSAPGGDDSLDYYEYDFPLQPLAPDEPLEATLYDLVEQVAQFYEQQLTLNPPARAYFDRRGLDDAAIQSWRLGYAPDHANHLAQRFPHDIEGLKKLGLIRTTEQGRDYVLLRDRVIFPIRDPKGRVVGFGGRAMRDDIKPKYINSPESEIFYKNQILYGLYESRKARAEEWLIVEGYMDVIALHQAGLPGAVAALGTATNVDHLLTLFKQNPRVTLAFDGDNAGQRAAWRTLELSLPVLEDGRELRFLVLPQDHDPDSLVRIEGATGLKRRIQNAPPLSDFLYETLAVQHNLAHPEGKSRLMRDAQEMINLLPQNGSYRRLLFQSLRERLGLGWKGKTAQLVQHSLNFEQHSLEEQALLLLLHYPMQAEALEELHELADINQPLGRALQLIAQFRTDLPDDAEQALYFLLGAWPDDRERSWLCHLLDRVNIQSLNAEPVHLEGLCQELALQLCEQYLNRRLRMTSSLSDAKKINDRLMEVRHKLHFRERPLEMGG</sequence>
<evidence type="ECO:0000256" key="4">
    <source>
        <dbReference type="ARBA" id="ARBA00022695"/>
    </source>
</evidence>
<dbReference type="GO" id="GO:0003677">
    <property type="term" value="F:DNA binding"/>
    <property type="evidence" value="ECO:0007669"/>
    <property type="project" value="UniProtKB-KW"/>
</dbReference>
<evidence type="ECO:0000256" key="1">
    <source>
        <dbReference type="ARBA" id="ARBA00022478"/>
    </source>
</evidence>
<organism evidence="15 16">
    <name type="scientific">Aquirhabdus parva</name>
    <dbReference type="NCBI Taxonomy" id="2283318"/>
    <lineage>
        <taxon>Bacteria</taxon>
        <taxon>Pseudomonadati</taxon>
        <taxon>Pseudomonadota</taxon>
        <taxon>Gammaproteobacteria</taxon>
        <taxon>Moraxellales</taxon>
        <taxon>Moraxellaceae</taxon>
        <taxon>Aquirhabdus</taxon>
    </lineage>
</organism>
<evidence type="ECO:0000256" key="8">
    <source>
        <dbReference type="ARBA" id="ARBA00022833"/>
    </source>
</evidence>
<keyword evidence="8 12" id="KW-0862">Zinc</keyword>
<dbReference type="GO" id="GO:0006269">
    <property type="term" value="P:DNA replication, synthesis of primer"/>
    <property type="evidence" value="ECO:0007669"/>
    <property type="project" value="UniProtKB-UniRule"/>
</dbReference>
<comment type="similarity">
    <text evidence="12">Belongs to the DnaG primase family.</text>
</comment>
<dbReference type="SUPFAM" id="SSF57783">
    <property type="entry name" value="Zinc beta-ribbon"/>
    <property type="match status" value="1"/>
</dbReference>
<keyword evidence="3 12" id="KW-0808">Transferase</keyword>
<comment type="domain">
    <text evidence="12">Contains an N-terminal zinc-binding domain, a central core domain that contains the primase activity, and a C-terminal DnaB-binding domain.</text>
</comment>
<dbReference type="Gene3D" id="3.40.1360.10">
    <property type="match status" value="1"/>
</dbReference>
<evidence type="ECO:0000256" key="12">
    <source>
        <dbReference type="HAMAP-Rule" id="MF_00974"/>
    </source>
</evidence>
<dbReference type="AlphaFoldDB" id="A0A345P4K2"/>
<keyword evidence="7 12" id="KW-0863">Zinc-finger</keyword>
<feature type="compositionally biased region" description="Polar residues" evidence="13">
    <location>
        <begin position="113"/>
        <end position="141"/>
    </location>
</feature>
<evidence type="ECO:0000313" key="15">
    <source>
        <dbReference type="EMBL" id="AXI02211.1"/>
    </source>
</evidence>
<dbReference type="SMART" id="SM00400">
    <property type="entry name" value="ZnF_CHCC"/>
    <property type="match status" value="1"/>
</dbReference>
<dbReference type="KEGG" id="mbah:HYN46_04730"/>
<dbReference type="InterPro" id="IPR002694">
    <property type="entry name" value="Znf_CHC2"/>
</dbReference>
<evidence type="ECO:0000256" key="5">
    <source>
        <dbReference type="ARBA" id="ARBA00022705"/>
    </source>
</evidence>
<dbReference type="SMART" id="SM00493">
    <property type="entry name" value="TOPRIM"/>
    <property type="match status" value="1"/>
</dbReference>
<dbReference type="GO" id="GO:0005737">
    <property type="term" value="C:cytoplasm"/>
    <property type="evidence" value="ECO:0007669"/>
    <property type="project" value="TreeGrafter"/>
</dbReference>
<protein>
    <recommendedName>
        <fullName evidence="12">DNA primase</fullName>
        <ecNumber evidence="12">2.7.7.101</ecNumber>
    </recommendedName>
</protein>
<accession>A0A345P4K2</accession>
<comment type="catalytic activity">
    <reaction evidence="12">
        <text>ssDNA + n NTP = ssDNA/pppN(pN)n-1 hybrid + (n-1) diphosphate.</text>
        <dbReference type="EC" id="2.7.7.101"/>
    </reaction>
</comment>
<keyword evidence="2 12" id="KW-0639">Primosome</keyword>
<dbReference type="Pfam" id="PF13662">
    <property type="entry name" value="Toprim_4"/>
    <property type="match status" value="1"/>
</dbReference>
<dbReference type="GO" id="GO:0003899">
    <property type="term" value="F:DNA-directed RNA polymerase activity"/>
    <property type="evidence" value="ECO:0007669"/>
    <property type="project" value="UniProtKB-UniRule"/>
</dbReference>
<dbReference type="EMBL" id="CP031222">
    <property type="protein sequence ID" value="AXI02211.1"/>
    <property type="molecule type" value="Genomic_DNA"/>
</dbReference>
<dbReference type="HAMAP" id="MF_00974">
    <property type="entry name" value="DNA_primase_DnaG"/>
    <property type="match status" value="1"/>
</dbReference>
<keyword evidence="4 12" id="KW-0548">Nucleotidyltransferase</keyword>
<dbReference type="GO" id="GO:0000428">
    <property type="term" value="C:DNA-directed RNA polymerase complex"/>
    <property type="evidence" value="ECO:0007669"/>
    <property type="project" value="UniProtKB-KW"/>
</dbReference>
<evidence type="ECO:0000313" key="16">
    <source>
        <dbReference type="Proteomes" id="UP000253940"/>
    </source>
</evidence>
<evidence type="ECO:0000256" key="2">
    <source>
        <dbReference type="ARBA" id="ARBA00022515"/>
    </source>
</evidence>
<dbReference type="InterPro" id="IPR037068">
    <property type="entry name" value="DNA_primase_core_N_sf"/>
</dbReference>
<dbReference type="FunFam" id="3.90.580.10:FF:000001">
    <property type="entry name" value="DNA primase"/>
    <property type="match status" value="1"/>
</dbReference>
<keyword evidence="5 12" id="KW-0235">DNA replication</keyword>
<evidence type="ECO:0000256" key="3">
    <source>
        <dbReference type="ARBA" id="ARBA00022679"/>
    </source>
</evidence>
<dbReference type="FunFam" id="3.40.1360.10:FF:000002">
    <property type="entry name" value="DNA primase"/>
    <property type="match status" value="1"/>
</dbReference>
<dbReference type="Proteomes" id="UP000253940">
    <property type="component" value="Chromosome"/>
</dbReference>
<dbReference type="InterPro" id="IPR036977">
    <property type="entry name" value="DNA_primase_Znf_CHC2"/>
</dbReference>
<dbReference type="Pfam" id="PF08275">
    <property type="entry name" value="DNAG_N"/>
    <property type="match status" value="1"/>
</dbReference>
<evidence type="ECO:0000259" key="14">
    <source>
        <dbReference type="PROSITE" id="PS50880"/>
    </source>
</evidence>
<name>A0A345P4K2_9GAMM</name>
<evidence type="ECO:0000256" key="11">
    <source>
        <dbReference type="ARBA" id="ARBA00023163"/>
    </source>
</evidence>
<dbReference type="InterPro" id="IPR030846">
    <property type="entry name" value="DnaG_bac"/>
</dbReference>
<dbReference type="Gene3D" id="3.90.980.10">
    <property type="entry name" value="DNA primase, catalytic core, N-terminal domain"/>
    <property type="match status" value="1"/>
</dbReference>
<comment type="subunit">
    <text evidence="12">Monomer. Interacts with DnaB.</text>
</comment>
<evidence type="ECO:0000256" key="9">
    <source>
        <dbReference type="ARBA" id="ARBA00022842"/>
    </source>
</evidence>
<dbReference type="PROSITE" id="PS50880">
    <property type="entry name" value="TOPRIM"/>
    <property type="match status" value="1"/>
</dbReference>
<dbReference type="Gene3D" id="1.20.50.20">
    <property type="entry name" value="DnaG, RNA polymerase domain, helical bundle"/>
    <property type="match status" value="1"/>
</dbReference>
<dbReference type="Pfam" id="PF01807">
    <property type="entry name" value="Zn_ribbon_DnaG"/>
    <property type="match status" value="1"/>
</dbReference>
<keyword evidence="9" id="KW-0460">Magnesium</keyword>
<comment type="cofactor">
    <cofactor evidence="12">
        <name>Zn(2+)</name>
        <dbReference type="ChEBI" id="CHEBI:29105"/>
    </cofactor>
    <text evidence="12">Binds 1 zinc ion per monomer.</text>
</comment>
<keyword evidence="6 12" id="KW-0479">Metal-binding</keyword>
<dbReference type="SUPFAM" id="SSF56731">
    <property type="entry name" value="DNA primase core"/>
    <property type="match status" value="1"/>
</dbReference>
<feature type="zinc finger region" description="CHC2-type" evidence="12">
    <location>
        <begin position="38"/>
        <end position="62"/>
    </location>
</feature>
<keyword evidence="16" id="KW-1185">Reference proteome</keyword>
<dbReference type="Gene3D" id="3.90.580.10">
    <property type="entry name" value="Zinc finger, CHC2-type domain"/>
    <property type="match status" value="1"/>
</dbReference>
<evidence type="ECO:0000256" key="10">
    <source>
        <dbReference type="ARBA" id="ARBA00023125"/>
    </source>
</evidence>
<keyword evidence="11 12" id="KW-0804">Transcription</keyword>
<dbReference type="CDD" id="cd03364">
    <property type="entry name" value="TOPRIM_DnaG_primases"/>
    <property type="match status" value="1"/>
</dbReference>
<comment type="function">
    <text evidence="12">RNA polymerase that catalyzes the synthesis of short RNA molecules used as primers for DNA polymerase during DNA replication.</text>
</comment>
<evidence type="ECO:0000256" key="6">
    <source>
        <dbReference type="ARBA" id="ARBA00022723"/>
    </source>
</evidence>
<evidence type="ECO:0000256" key="7">
    <source>
        <dbReference type="ARBA" id="ARBA00022771"/>
    </source>
</evidence>
<feature type="domain" description="Toprim" evidence="14">
    <location>
        <begin position="325"/>
        <end position="407"/>
    </location>
</feature>
<dbReference type="Pfam" id="PF10410">
    <property type="entry name" value="DnaB_bind"/>
    <property type="match status" value="1"/>
</dbReference>
<dbReference type="InterPro" id="IPR013264">
    <property type="entry name" value="DNAG_N"/>
</dbReference>
<keyword evidence="10 12" id="KW-0238">DNA-binding</keyword>
<dbReference type="RefSeq" id="WP_114898321.1">
    <property type="nucleotide sequence ID" value="NZ_CP031222.1"/>
</dbReference>
<dbReference type="OrthoDB" id="9803773at2"/>
<dbReference type="PANTHER" id="PTHR30313:SF2">
    <property type="entry name" value="DNA PRIMASE"/>
    <property type="match status" value="1"/>
</dbReference>
<gene>
    <name evidence="12" type="primary">dnaG</name>
    <name evidence="15" type="ORF">HYN46_04730</name>
</gene>
<dbReference type="InterPro" id="IPR034151">
    <property type="entry name" value="TOPRIM_DnaG_bac"/>
</dbReference>
<dbReference type="GO" id="GO:0008270">
    <property type="term" value="F:zinc ion binding"/>
    <property type="evidence" value="ECO:0007669"/>
    <property type="project" value="UniProtKB-UniRule"/>
</dbReference>
<dbReference type="InterPro" id="IPR050219">
    <property type="entry name" value="DnaG_primase"/>
</dbReference>
<dbReference type="EC" id="2.7.7.101" evidence="12"/>
<proteinExistence type="inferred from homology"/>
<dbReference type="PANTHER" id="PTHR30313">
    <property type="entry name" value="DNA PRIMASE"/>
    <property type="match status" value="1"/>
</dbReference>